<keyword evidence="4" id="KW-0186">Copper</keyword>
<sequence length="532" mass="58177">MLHLLSFAFIGANAFALSVGPRATLTLTNDVVAPDGFERSAIVVNGGHPGPLIQANKGDAYTINVVNRLTDSTMQRVSSIHWHGLSQRGTNWADGGSGVNQCPISPNHSFEYQFSGRKDQAGTFWYHSHYSIQYCDGLRGPLVIYDPNDPFKNLYDVDDESTVITLTDWYHTPFPSVTGPPTSDSTLINGKGRYPGGPNVDLSVINVERGKRYRFRLVALTCENSHLFGIDGHQLLVIETGGESTVPTLVDKITLLAGQRYSFVLDANQAVDNYWIRGLPRSGVPSLKAGYEGGLNSAILRYQGAPITEPQTTDNENAALLDEAQLVPTRNPFAPGRPTSGGADFNVTVNFELDLTTGSPHFKLNGKIYQPPTVPILLQIISGARKAEELLPEGNIYFVPRNKVVEVTVPGGIPGAPHPMHLHGHHFSVVKSAGKHNQVNYLTPVRRDTTASPVEVDDNTTIRFTTDSPGPWIFHCHFNKHQSIGMAVVFVADIDEVAEKNPTPDAWNDLCPIYQSLSESETVVEIVPMVKH</sequence>
<dbReference type="Gene3D" id="2.60.40.420">
    <property type="entry name" value="Cupredoxins - blue copper proteins"/>
    <property type="match status" value="3"/>
</dbReference>
<dbReference type="FunFam" id="2.60.40.420:FF:000045">
    <property type="entry name" value="Laccase 2"/>
    <property type="match status" value="1"/>
</dbReference>
<dbReference type="EMBL" id="HG764549">
    <property type="protein sequence ID" value="CDJ79885.1"/>
    <property type="molecule type" value="mRNA"/>
</dbReference>
<evidence type="ECO:0000256" key="4">
    <source>
        <dbReference type="ARBA" id="ARBA00023008"/>
    </source>
</evidence>
<dbReference type="Pfam" id="PF07732">
    <property type="entry name" value="Cu-oxidase_3"/>
    <property type="match status" value="1"/>
</dbReference>
<evidence type="ECO:0000256" key="5">
    <source>
        <dbReference type="ARBA" id="ARBA00023157"/>
    </source>
</evidence>
<dbReference type="Pfam" id="PF00394">
    <property type="entry name" value="Cu-oxidase"/>
    <property type="match status" value="1"/>
</dbReference>
<feature type="signal peptide" evidence="7">
    <location>
        <begin position="1"/>
        <end position="16"/>
    </location>
</feature>
<dbReference type="InterPro" id="IPR008972">
    <property type="entry name" value="Cupredoxin"/>
</dbReference>
<accession>X5JAK9</accession>
<dbReference type="InterPro" id="IPR011707">
    <property type="entry name" value="Cu-oxidase-like_N"/>
</dbReference>
<organism evidence="11">
    <name type="scientific">Coprinus comatus</name>
    <name type="common">Shaggy mane</name>
    <dbReference type="NCBI Taxonomy" id="56187"/>
    <lineage>
        <taxon>Eukaryota</taxon>
        <taxon>Fungi</taxon>
        <taxon>Dikarya</taxon>
        <taxon>Basidiomycota</taxon>
        <taxon>Agaricomycotina</taxon>
        <taxon>Agaricomycetes</taxon>
        <taxon>Agaricomycetidae</taxon>
        <taxon>Agaricales</taxon>
        <taxon>Agaricineae</taxon>
        <taxon>Agaricaceae</taxon>
        <taxon>Coprinus</taxon>
    </lineage>
</organism>
<protein>
    <submittedName>
        <fullName evidence="11">Benzenediol:oxygen oxidoreductase</fullName>
    </submittedName>
</protein>
<dbReference type="Pfam" id="PF07731">
    <property type="entry name" value="Cu-oxidase_2"/>
    <property type="match status" value="1"/>
</dbReference>
<dbReference type="GO" id="GO:0016491">
    <property type="term" value="F:oxidoreductase activity"/>
    <property type="evidence" value="ECO:0007669"/>
    <property type="project" value="UniProtKB-KW"/>
</dbReference>
<evidence type="ECO:0000259" key="8">
    <source>
        <dbReference type="Pfam" id="PF00394"/>
    </source>
</evidence>
<feature type="domain" description="Plastocyanin-like" evidence="9">
    <location>
        <begin position="370"/>
        <end position="493"/>
    </location>
</feature>
<gene>
    <name evidence="11" type="primary">laccase</name>
</gene>
<dbReference type="CDD" id="cd13903">
    <property type="entry name" value="CuRO_3_Tv-LCC_like"/>
    <property type="match status" value="1"/>
</dbReference>
<dbReference type="InterPro" id="IPR045087">
    <property type="entry name" value="Cu-oxidase_fam"/>
</dbReference>
<dbReference type="PANTHER" id="PTHR11709">
    <property type="entry name" value="MULTI-COPPER OXIDASE"/>
    <property type="match status" value="1"/>
</dbReference>
<keyword evidence="2" id="KW-0479">Metal-binding</keyword>
<evidence type="ECO:0000313" key="11">
    <source>
        <dbReference type="EMBL" id="CDJ79885.1"/>
    </source>
</evidence>
<feature type="chain" id="PRO_5004956941" evidence="7">
    <location>
        <begin position="17"/>
        <end position="532"/>
    </location>
</feature>
<reference evidence="11" key="1">
    <citation type="journal article" date="2014" name="PLoS ONE">
        <title>Engineering the Expression and Characterization of Two Novel Laccase Isoenzymes from Coprinus comatus in Pichia pastoris by Fusing an Additional Ten Amino Acids Tag at N-Terminus.</title>
        <authorList>
            <person name="Gu C."/>
            <person name="Zheng F."/>
            <person name="Long L."/>
            <person name="Wang J."/>
            <person name="Ding S."/>
        </authorList>
    </citation>
    <scope>NUCLEOTIDE SEQUENCE</scope>
    <source>
        <tissue evidence="11">Whole organism</tissue>
    </source>
</reference>
<feature type="domain" description="Plastocyanin-like" evidence="10">
    <location>
        <begin position="29"/>
        <end position="148"/>
    </location>
</feature>
<dbReference type="PROSITE" id="PS00079">
    <property type="entry name" value="MULTICOPPER_OXIDASE1"/>
    <property type="match status" value="2"/>
</dbReference>
<evidence type="ECO:0000256" key="6">
    <source>
        <dbReference type="ARBA" id="ARBA00023180"/>
    </source>
</evidence>
<dbReference type="InterPro" id="IPR002355">
    <property type="entry name" value="Cu_oxidase_Cu_BS"/>
</dbReference>
<comment type="similarity">
    <text evidence="1">Belongs to the multicopper oxidase family.</text>
</comment>
<evidence type="ECO:0000259" key="9">
    <source>
        <dbReference type="Pfam" id="PF07731"/>
    </source>
</evidence>
<feature type="domain" description="Plastocyanin-like" evidence="8">
    <location>
        <begin position="160"/>
        <end position="305"/>
    </location>
</feature>
<evidence type="ECO:0000256" key="2">
    <source>
        <dbReference type="ARBA" id="ARBA00022723"/>
    </source>
</evidence>
<dbReference type="InterPro" id="IPR001117">
    <property type="entry name" value="Cu-oxidase_2nd"/>
</dbReference>
<evidence type="ECO:0000256" key="7">
    <source>
        <dbReference type="SAM" id="SignalP"/>
    </source>
</evidence>
<dbReference type="AlphaFoldDB" id="X5JAK9"/>
<keyword evidence="6" id="KW-0325">Glycoprotein</keyword>
<dbReference type="BRENDA" id="1.10.3.2">
    <property type="organism ID" value="13345"/>
</dbReference>
<keyword evidence="3" id="KW-0560">Oxidoreductase</keyword>
<dbReference type="CDD" id="cd13856">
    <property type="entry name" value="CuRO_1_Tv-LCC_like"/>
    <property type="match status" value="1"/>
</dbReference>
<evidence type="ECO:0000256" key="1">
    <source>
        <dbReference type="ARBA" id="ARBA00010609"/>
    </source>
</evidence>
<proteinExistence type="evidence at transcript level"/>
<dbReference type="InterPro" id="IPR033138">
    <property type="entry name" value="Cu_oxidase_CS"/>
</dbReference>
<name>X5JAK9_COPCM</name>
<evidence type="ECO:0000259" key="10">
    <source>
        <dbReference type="Pfam" id="PF07732"/>
    </source>
</evidence>
<dbReference type="SUPFAM" id="SSF49503">
    <property type="entry name" value="Cupredoxins"/>
    <property type="match status" value="3"/>
</dbReference>
<evidence type="ECO:0000256" key="3">
    <source>
        <dbReference type="ARBA" id="ARBA00023002"/>
    </source>
</evidence>
<dbReference type="InterPro" id="IPR011706">
    <property type="entry name" value="Cu-oxidase_C"/>
</dbReference>
<keyword evidence="5" id="KW-1015">Disulfide bond</keyword>
<keyword evidence="7" id="KW-0732">Signal</keyword>
<dbReference type="GO" id="GO:0005507">
    <property type="term" value="F:copper ion binding"/>
    <property type="evidence" value="ECO:0007669"/>
    <property type="project" value="InterPro"/>
</dbReference>
<dbReference type="PANTHER" id="PTHR11709:SF511">
    <property type="entry name" value="LACCASE"/>
    <property type="match status" value="1"/>
</dbReference>
<dbReference type="PROSITE" id="PS00080">
    <property type="entry name" value="MULTICOPPER_OXIDASE2"/>
    <property type="match status" value="1"/>
</dbReference>